<name>A0A0F9KC07_9ZZZZ</name>
<comment type="caution">
    <text evidence="2">The sequence shown here is derived from an EMBL/GenBank/DDBJ whole genome shotgun (WGS) entry which is preliminary data.</text>
</comment>
<evidence type="ECO:0000313" key="3">
    <source>
        <dbReference type="EMBL" id="KKM84056.1"/>
    </source>
</evidence>
<proteinExistence type="predicted"/>
<dbReference type="EMBL" id="LAZR01009113">
    <property type="protein sequence ID" value="KKM74610.1"/>
    <property type="molecule type" value="Genomic_DNA"/>
</dbReference>
<organism evidence="2">
    <name type="scientific">marine sediment metagenome</name>
    <dbReference type="NCBI Taxonomy" id="412755"/>
    <lineage>
        <taxon>unclassified sequences</taxon>
        <taxon>metagenomes</taxon>
        <taxon>ecological metagenomes</taxon>
    </lineage>
</organism>
<reference evidence="2" key="1">
    <citation type="journal article" date="2015" name="Nature">
        <title>Complex archaea that bridge the gap between prokaryotes and eukaryotes.</title>
        <authorList>
            <person name="Spang A."/>
            <person name="Saw J.H."/>
            <person name="Jorgensen S.L."/>
            <person name="Zaremba-Niedzwiedzka K."/>
            <person name="Martijn J."/>
            <person name="Lind A.E."/>
            <person name="van Eijk R."/>
            <person name="Schleper C."/>
            <person name="Guy L."/>
            <person name="Ettema T.J."/>
        </authorList>
    </citation>
    <scope>NUCLEOTIDE SEQUENCE</scope>
</reference>
<protein>
    <submittedName>
        <fullName evidence="2">Uncharacterized protein</fullName>
    </submittedName>
</protein>
<dbReference type="AlphaFoldDB" id="A0A0F9KC07"/>
<dbReference type="EMBL" id="LAZR01008297">
    <property type="protein sequence ID" value="KKM79709.1"/>
    <property type="molecule type" value="Genomic_DNA"/>
</dbReference>
<gene>
    <name evidence="3" type="ORF">LCGC14_1303090</name>
    <name evidence="2" type="ORF">LCGC14_1347210</name>
    <name evidence="1" type="ORF">LCGC14_1398640</name>
</gene>
<dbReference type="EMBL" id="LAZR01007623">
    <property type="protein sequence ID" value="KKM84056.1"/>
    <property type="molecule type" value="Genomic_DNA"/>
</dbReference>
<sequence length="54" mass="6123">MGWLCQGRPLTGPHWVEDTTGICPEHGSNCWAWDYASQKHIKVPGFNTRPRSRG</sequence>
<evidence type="ECO:0000313" key="2">
    <source>
        <dbReference type="EMBL" id="KKM79709.1"/>
    </source>
</evidence>
<accession>A0A0F9KC07</accession>
<evidence type="ECO:0000313" key="1">
    <source>
        <dbReference type="EMBL" id="KKM74610.1"/>
    </source>
</evidence>